<dbReference type="GeneID" id="27691223"/>
<protein>
    <recommendedName>
        <fullName evidence="1">1-alkyl-2-acetylglycerophosphocholine esterase</fullName>
        <ecNumber evidence="1">3.1.1.47</ecNumber>
    </recommendedName>
</protein>
<dbReference type="RefSeq" id="XP_016604492.1">
    <property type="nucleotide sequence ID" value="XM_016756196.1"/>
</dbReference>
<dbReference type="InParanoid" id="A0A0L0H5F5"/>
<dbReference type="SUPFAM" id="SSF53474">
    <property type="entry name" value="alpha/beta-Hydrolases"/>
    <property type="match status" value="1"/>
</dbReference>
<name>A0A0L0H5F5_SPIPD</name>
<dbReference type="eggNOG" id="KOG3847">
    <property type="taxonomic scope" value="Eukaryota"/>
</dbReference>
<keyword evidence="6" id="KW-1185">Reference proteome</keyword>
<evidence type="ECO:0000256" key="4">
    <source>
        <dbReference type="ARBA" id="ARBA00023098"/>
    </source>
</evidence>
<dbReference type="PANTHER" id="PTHR10272:SF0">
    <property type="entry name" value="PLATELET-ACTIVATING FACTOR ACETYLHYDROLASE"/>
    <property type="match status" value="1"/>
</dbReference>
<dbReference type="Pfam" id="PF03403">
    <property type="entry name" value="PAF-AH_p_II"/>
    <property type="match status" value="1"/>
</dbReference>
<dbReference type="InterPro" id="IPR029058">
    <property type="entry name" value="AB_hydrolase_fold"/>
</dbReference>
<dbReference type="VEuPathDB" id="FungiDB:SPPG_08044"/>
<dbReference type="EMBL" id="KQ257468">
    <property type="protein sequence ID" value="KNC96452.1"/>
    <property type="molecule type" value="Genomic_DNA"/>
</dbReference>
<dbReference type="GO" id="GO:0003847">
    <property type="term" value="F:1-alkyl-2-acetylglycerophosphocholine esterase activity"/>
    <property type="evidence" value="ECO:0007669"/>
    <property type="project" value="UniProtKB-EC"/>
</dbReference>
<gene>
    <name evidence="5" type="ORF">SPPG_08044</name>
</gene>
<evidence type="ECO:0000313" key="6">
    <source>
        <dbReference type="Proteomes" id="UP000053201"/>
    </source>
</evidence>
<evidence type="ECO:0000313" key="5">
    <source>
        <dbReference type="EMBL" id="KNC96452.1"/>
    </source>
</evidence>
<dbReference type="FunCoup" id="A0A0L0H5F5">
    <property type="interactions" value="13"/>
</dbReference>
<sequence>MSVASARAFSVFNRHKHLCFQKASFVFSRSLVISSHTMSEVKLIEESQPSGDATSSSASSTLNNTLSNSITSGSGQSLTSKETIVAQRPWFKRLFPHLPDYLGPYPVGVHDIETPPNSAKNTKGVLIRLYYPTTLAATKAHSRAKWLPKGTMYSVGYGSFSKLPTILALAFIYPLLAGVKTPGYLNAPLRHAGKGDDTSPPLPTRLPCMIFSHGLGGMRTTYSTFCGNIASQGFIVAAIEHRDGSAAVASRNAYKEKIRYRNPNNDDRKPGETVDEYLLRFRRSQVEFKAGEVKEVMQLLRDLDAGAAIENLMGTKRTAGFEGQFTGRFDFDNWVMSGHSFGGATCLTALQDPSNPFKCGIALDPWMHAVSDARHVDKPFISVQSENFQWKINLDPLANMFSHTECSSKSRFGVLRGTAHQDLSDFPPLFPGVMKRIKLSGAGDPIRALQLYHEWHMQFLKEELETEVPFGDYPGFEKESKDRPKEIVEGKEAFDMLYASIRHDWGR</sequence>
<accession>A0A0L0H5F5</accession>
<dbReference type="OrthoDB" id="2363873at2759"/>
<dbReference type="GO" id="GO:0016042">
    <property type="term" value="P:lipid catabolic process"/>
    <property type="evidence" value="ECO:0007669"/>
    <property type="project" value="UniProtKB-KW"/>
</dbReference>
<evidence type="ECO:0000256" key="1">
    <source>
        <dbReference type="ARBA" id="ARBA00013201"/>
    </source>
</evidence>
<dbReference type="EC" id="3.1.1.47" evidence="1"/>
<keyword evidence="4" id="KW-0443">Lipid metabolism</keyword>
<dbReference type="OMA" id="FDQWDNL"/>
<dbReference type="Gene3D" id="3.40.50.1820">
    <property type="entry name" value="alpha/beta hydrolase"/>
    <property type="match status" value="1"/>
</dbReference>
<dbReference type="STRING" id="645134.A0A0L0H5F5"/>
<dbReference type="Proteomes" id="UP000053201">
    <property type="component" value="Unassembled WGS sequence"/>
</dbReference>
<dbReference type="AlphaFoldDB" id="A0A0L0H5F5"/>
<organism evidence="5 6">
    <name type="scientific">Spizellomyces punctatus (strain DAOM BR117)</name>
    <dbReference type="NCBI Taxonomy" id="645134"/>
    <lineage>
        <taxon>Eukaryota</taxon>
        <taxon>Fungi</taxon>
        <taxon>Fungi incertae sedis</taxon>
        <taxon>Chytridiomycota</taxon>
        <taxon>Chytridiomycota incertae sedis</taxon>
        <taxon>Chytridiomycetes</taxon>
        <taxon>Spizellomycetales</taxon>
        <taxon>Spizellomycetaceae</taxon>
        <taxon>Spizellomyces</taxon>
    </lineage>
</organism>
<proteinExistence type="predicted"/>
<keyword evidence="2" id="KW-0378">Hydrolase</keyword>
<dbReference type="PANTHER" id="PTHR10272">
    <property type="entry name" value="PLATELET-ACTIVATING FACTOR ACETYLHYDROLASE"/>
    <property type="match status" value="1"/>
</dbReference>
<evidence type="ECO:0000256" key="3">
    <source>
        <dbReference type="ARBA" id="ARBA00022963"/>
    </source>
</evidence>
<evidence type="ECO:0000256" key="2">
    <source>
        <dbReference type="ARBA" id="ARBA00022801"/>
    </source>
</evidence>
<reference evidence="5 6" key="1">
    <citation type="submission" date="2009-08" db="EMBL/GenBank/DDBJ databases">
        <title>The Genome Sequence of Spizellomyces punctatus strain DAOM BR117.</title>
        <authorList>
            <consortium name="The Broad Institute Genome Sequencing Platform"/>
            <person name="Russ C."/>
            <person name="Cuomo C."/>
            <person name="Shea T."/>
            <person name="Young S.K."/>
            <person name="Zeng Q."/>
            <person name="Koehrsen M."/>
            <person name="Haas B."/>
            <person name="Borodovsky M."/>
            <person name="Guigo R."/>
            <person name="Alvarado L."/>
            <person name="Berlin A."/>
            <person name="Bochicchio J."/>
            <person name="Borenstein D."/>
            <person name="Chapman S."/>
            <person name="Chen Z."/>
            <person name="Engels R."/>
            <person name="Freedman E."/>
            <person name="Gellesch M."/>
            <person name="Goldberg J."/>
            <person name="Griggs A."/>
            <person name="Gujja S."/>
            <person name="Heiman D."/>
            <person name="Hepburn T."/>
            <person name="Howarth C."/>
            <person name="Jen D."/>
            <person name="Larson L."/>
            <person name="Lewis B."/>
            <person name="Mehta T."/>
            <person name="Park D."/>
            <person name="Pearson M."/>
            <person name="Roberts A."/>
            <person name="Saif S."/>
            <person name="Shenoy N."/>
            <person name="Sisk P."/>
            <person name="Stolte C."/>
            <person name="Sykes S."/>
            <person name="Thomson T."/>
            <person name="Walk T."/>
            <person name="White J."/>
            <person name="Yandava C."/>
            <person name="Burger G."/>
            <person name="Gray M.W."/>
            <person name="Holland P.W.H."/>
            <person name="King N."/>
            <person name="Lang F.B.F."/>
            <person name="Roger A.J."/>
            <person name="Ruiz-Trillo I."/>
            <person name="Lander E."/>
            <person name="Nusbaum C."/>
        </authorList>
    </citation>
    <scope>NUCLEOTIDE SEQUENCE [LARGE SCALE GENOMIC DNA]</scope>
    <source>
        <strain evidence="5 6">DAOM BR117</strain>
    </source>
</reference>
<keyword evidence="3" id="KW-0442">Lipid degradation</keyword>